<name>A0A1W6L2R5_9BURK</name>
<dbReference type="STRING" id="946333.A4W93_00810"/>
<protein>
    <submittedName>
        <fullName evidence="1">Uncharacterized protein</fullName>
    </submittedName>
</protein>
<accession>A0A1W6L2R5</accession>
<sequence>MALLQPQARPLAHPASTRQPVMPTGVRPMPPAPARAFQVLQTHRTPTQLSLFAPPVAQRNVTR</sequence>
<dbReference type="KEGG" id="rgu:A4W93_00810"/>
<keyword evidence="2" id="KW-1185">Reference proteome</keyword>
<reference evidence="1 2" key="1">
    <citation type="submission" date="2016-04" db="EMBL/GenBank/DDBJ databases">
        <title>Complete genome sequence of natural rubber-degrading, novel Gram-negative bacterium, Rhizobacter gummiphilus strain NS21.</title>
        <authorList>
            <person name="Tabata M."/>
            <person name="Kasai D."/>
            <person name="Fukuda M."/>
        </authorList>
    </citation>
    <scope>NUCLEOTIDE SEQUENCE [LARGE SCALE GENOMIC DNA]</scope>
    <source>
        <strain evidence="1 2">NS21</strain>
    </source>
</reference>
<dbReference type="EMBL" id="CP015118">
    <property type="protein sequence ID" value="ARN18571.1"/>
    <property type="molecule type" value="Genomic_DNA"/>
</dbReference>
<evidence type="ECO:0000313" key="2">
    <source>
        <dbReference type="Proteomes" id="UP000193427"/>
    </source>
</evidence>
<dbReference type="Proteomes" id="UP000193427">
    <property type="component" value="Chromosome"/>
</dbReference>
<evidence type="ECO:0000313" key="1">
    <source>
        <dbReference type="EMBL" id="ARN18571.1"/>
    </source>
</evidence>
<gene>
    <name evidence="1" type="ORF">A4W93_00810</name>
</gene>
<dbReference type="AlphaFoldDB" id="A0A1W6L2R5"/>
<organism evidence="1 2">
    <name type="scientific">Piscinibacter gummiphilus</name>
    <dbReference type="NCBI Taxonomy" id="946333"/>
    <lineage>
        <taxon>Bacteria</taxon>
        <taxon>Pseudomonadati</taxon>
        <taxon>Pseudomonadota</taxon>
        <taxon>Betaproteobacteria</taxon>
        <taxon>Burkholderiales</taxon>
        <taxon>Sphaerotilaceae</taxon>
        <taxon>Piscinibacter</taxon>
    </lineage>
</organism>
<proteinExistence type="predicted"/>
<dbReference type="RefSeq" id="WP_085748803.1">
    <property type="nucleotide sequence ID" value="NZ_BSPR01000010.1"/>
</dbReference>
<dbReference type="OrthoDB" id="672269at28216"/>